<organism evidence="9 10">
    <name type="scientific">Panagrellus redivivus</name>
    <name type="common">Microworm</name>
    <dbReference type="NCBI Taxonomy" id="6233"/>
    <lineage>
        <taxon>Eukaryota</taxon>
        <taxon>Metazoa</taxon>
        <taxon>Ecdysozoa</taxon>
        <taxon>Nematoda</taxon>
        <taxon>Chromadorea</taxon>
        <taxon>Rhabditida</taxon>
        <taxon>Tylenchina</taxon>
        <taxon>Panagrolaimomorpha</taxon>
        <taxon>Panagrolaimoidea</taxon>
        <taxon>Panagrolaimidae</taxon>
        <taxon>Panagrellus</taxon>
    </lineage>
</organism>
<evidence type="ECO:0000256" key="5">
    <source>
        <dbReference type="ARBA" id="ARBA00023212"/>
    </source>
</evidence>
<evidence type="ECO:0000256" key="6">
    <source>
        <dbReference type="SAM" id="MobiDB-lite"/>
    </source>
</evidence>
<dbReference type="Pfam" id="PF17681">
    <property type="entry name" value="GCP_N_terminal"/>
    <property type="match status" value="1"/>
</dbReference>
<proteinExistence type="inferred from homology"/>
<name>A0A7E4V085_PANRE</name>
<keyword evidence="4" id="KW-0493">Microtubule</keyword>
<comment type="subcellular location">
    <subcellularLocation>
        <location evidence="1">Cytoplasm</location>
        <location evidence="1">Cytoskeleton</location>
    </subcellularLocation>
</comment>
<protein>
    <submittedName>
        <fullName evidence="10">Gamma-tubulin complex component</fullName>
    </submittedName>
</protein>
<feature type="domain" description="Gamma tubulin complex component C-terminal" evidence="7">
    <location>
        <begin position="535"/>
        <end position="667"/>
    </location>
</feature>
<accession>A0A7E4V085</accession>
<reference evidence="10" key="2">
    <citation type="submission" date="2020-10" db="UniProtKB">
        <authorList>
            <consortium name="WormBaseParasite"/>
        </authorList>
    </citation>
    <scope>IDENTIFICATION</scope>
</reference>
<sequence length="749" mass="85621">MDSSKEVSVWRFRRVKILETLNEKLIPIGRVFEFPTFENAEGLSYSDYSPEGQRDVLFDAIKRNILGDYTPALYPYEPSQKKIKFKIASGLTSENKVILQKFVNLLRYVVQVRIYLSKILTNTTCGVVARTVAEIIRDYVTITLPTTVEAIFNDSDGNLVKLESNLQHFTSDMTVLSKSLYTIFSERYVGGEIITYLDRPEVQQMPANYCAVPVLFNQCIREAIKHYDNFLEEWLYTGMVTTDRQHEFVIWDLSRSKCMKASIFDDCGIDKPEIPFDSRFVFIKDLVPSIWKNNVDKMAQTAFRVRRLISVLTHDTQVPFTLEFHSIVDAENMATQNAIVRNAYETTGAALLQKINSVINIQEFFKFLYELIFDPCTWMNSFAADLEDYRHAVLNTSDDPYRIANNDDTTGLNSIFNDYFGERLRSIVNGKDNVPDVVDMRLYNHNLFSKNVLNDLRLVDMLNYDYDLSDLVNEEHGNDENNPNVLAQSVASGDGQPSENGLSSDADYGTQLPKDDLPFVEKVGIGFTDMLLFQFLVTPEIQEDYNRLFRLRLALARAELLIQRKRTTDIKSLSNPEQLFISSILSFLRRVSMSVFGHQAASQWELFADALPKLRSVTPIVHAQRLMHRNINTQCGLFSDKKSISAMLTEILDIVNNYALNELCFDDAADRFYEVYEEMRKIVCDSDNKMLKNMTYSIFRVSVVVPLSKIEKVSLDPRKGLAPQPNLARGAAMRRSVSVVALQSGAGRK</sequence>
<evidence type="ECO:0000259" key="7">
    <source>
        <dbReference type="Pfam" id="PF04130"/>
    </source>
</evidence>
<keyword evidence="5" id="KW-0206">Cytoskeleton</keyword>
<evidence type="ECO:0000313" key="9">
    <source>
        <dbReference type="Proteomes" id="UP000492821"/>
    </source>
</evidence>
<keyword evidence="9" id="KW-1185">Reference proteome</keyword>
<evidence type="ECO:0000256" key="2">
    <source>
        <dbReference type="ARBA" id="ARBA00010337"/>
    </source>
</evidence>
<comment type="similarity">
    <text evidence="2">Belongs to the TUBGCP family.</text>
</comment>
<evidence type="ECO:0000259" key="8">
    <source>
        <dbReference type="Pfam" id="PF17681"/>
    </source>
</evidence>
<dbReference type="Gene3D" id="1.20.120.1900">
    <property type="entry name" value="Gamma-tubulin complex, C-terminal domain"/>
    <property type="match status" value="1"/>
</dbReference>
<dbReference type="GO" id="GO:0005874">
    <property type="term" value="C:microtubule"/>
    <property type="evidence" value="ECO:0007669"/>
    <property type="project" value="UniProtKB-KW"/>
</dbReference>
<feature type="region of interest" description="Disordered" evidence="6">
    <location>
        <begin position="473"/>
        <end position="507"/>
    </location>
</feature>
<feature type="domain" description="Gamma tubulin complex component protein N-terminal" evidence="8">
    <location>
        <begin position="75"/>
        <end position="353"/>
    </location>
</feature>
<dbReference type="Proteomes" id="UP000492821">
    <property type="component" value="Unassembled WGS sequence"/>
</dbReference>
<dbReference type="GO" id="GO:0043015">
    <property type="term" value="F:gamma-tubulin binding"/>
    <property type="evidence" value="ECO:0007669"/>
    <property type="project" value="InterPro"/>
</dbReference>
<dbReference type="InterPro" id="IPR042241">
    <property type="entry name" value="GCP_C_sf"/>
</dbReference>
<dbReference type="Pfam" id="PF04130">
    <property type="entry name" value="GCP_C_terminal"/>
    <property type="match status" value="1"/>
</dbReference>
<dbReference type="AlphaFoldDB" id="A0A7E4V085"/>
<evidence type="ECO:0000256" key="3">
    <source>
        <dbReference type="ARBA" id="ARBA00022490"/>
    </source>
</evidence>
<evidence type="ECO:0000256" key="1">
    <source>
        <dbReference type="ARBA" id="ARBA00004245"/>
    </source>
</evidence>
<feature type="compositionally biased region" description="Polar residues" evidence="6">
    <location>
        <begin position="480"/>
        <end position="503"/>
    </location>
</feature>
<dbReference type="WBParaSite" id="Pan_g1497.t2">
    <property type="protein sequence ID" value="Pan_g1497.t2"/>
    <property type="gene ID" value="Pan_g1497"/>
</dbReference>
<reference evidence="9" key="1">
    <citation type="journal article" date="2013" name="Genetics">
        <title>The draft genome and transcriptome of Panagrellus redivivus are shaped by the harsh demands of a free-living lifestyle.</title>
        <authorList>
            <person name="Srinivasan J."/>
            <person name="Dillman A.R."/>
            <person name="Macchietto M.G."/>
            <person name="Heikkinen L."/>
            <person name="Lakso M."/>
            <person name="Fracchia K.M."/>
            <person name="Antoshechkin I."/>
            <person name="Mortazavi A."/>
            <person name="Wong G."/>
            <person name="Sternberg P.W."/>
        </authorList>
    </citation>
    <scope>NUCLEOTIDE SEQUENCE [LARGE SCALE GENOMIC DNA]</scope>
    <source>
        <strain evidence="9">MT8872</strain>
    </source>
</reference>
<evidence type="ECO:0000256" key="4">
    <source>
        <dbReference type="ARBA" id="ARBA00022701"/>
    </source>
</evidence>
<dbReference type="InterPro" id="IPR041470">
    <property type="entry name" value="GCP_N"/>
</dbReference>
<keyword evidence="3" id="KW-0963">Cytoplasm</keyword>
<dbReference type="InterPro" id="IPR040457">
    <property type="entry name" value="GCP_C"/>
</dbReference>
<evidence type="ECO:0000313" key="10">
    <source>
        <dbReference type="WBParaSite" id="Pan_g1497.t2"/>
    </source>
</evidence>